<sequence length="167" mass="18394">MEITGFDTNCFLFDSSFGEQIVRFIEAQCERWPSLYFNCAPVAESFGPEWCLEVNPGAEYADHLTFSSGPEMENFWEENGYALDSNGEGPFAVFYSFHPSGITARLRDVEVEGGAEGGEFAARLEGSELMLPEFFVASLVLPGDPAQDAFSLGVLADFRRVFGRQGG</sequence>
<gene>
    <name evidence="1" type="ORF">E6W39_17830</name>
</gene>
<dbReference type="RefSeq" id="WP_141634362.1">
    <property type="nucleotide sequence ID" value="NZ_VIGB01000003.1"/>
</dbReference>
<comment type="caution">
    <text evidence="1">The sequence shown here is derived from an EMBL/GenBank/DDBJ whole genome shotgun (WGS) entry which is preliminary data.</text>
</comment>
<proteinExistence type="predicted"/>
<name>A0A540W442_9ACTN</name>
<accession>A0A540W442</accession>
<dbReference type="Proteomes" id="UP000319103">
    <property type="component" value="Unassembled WGS sequence"/>
</dbReference>
<evidence type="ECO:0000313" key="2">
    <source>
        <dbReference type="Proteomes" id="UP000319103"/>
    </source>
</evidence>
<evidence type="ECO:0000313" key="1">
    <source>
        <dbReference type="EMBL" id="TQF03752.1"/>
    </source>
</evidence>
<keyword evidence="2" id="KW-1185">Reference proteome</keyword>
<organism evidence="1 2">
    <name type="scientific">Kitasatospora acidiphila</name>
    <dbReference type="NCBI Taxonomy" id="2567942"/>
    <lineage>
        <taxon>Bacteria</taxon>
        <taxon>Bacillati</taxon>
        <taxon>Actinomycetota</taxon>
        <taxon>Actinomycetes</taxon>
        <taxon>Kitasatosporales</taxon>
        <taxon>Streptomycetaceae</taxon>
        <taxon>Kitasatospora</taxon>
    </lineage>
</organism>
<dbReference type="EMBL" id="VIGB01000003">
    <property type="protein sequence ID" value="TQF03752.1"/>
    <property type="molecule type" value="Genomic_DNA"/>
</dbReference>
<reference evidence="1 2" key="1">
    <citation type="submission" date="2019-06" db="EMBL/GenBank/DDBJ databases">
        <title>Description of Kitasatospora acidophila sp. nov. isolated from pine grove soil, and reclassification of Streptomyces novaecaesareae to Kitasatospora novaeceasareae comb. nov.</title>
        <authorList>
            <person name="Kim M.J."/>
        </authorList>
    </citation>
    <scope>NUCLEOTIDE SEQUENCE [LARGE SCALE GENOMIC DNA]</scope>
    <source>
        <strain evidence="1 2">MMS16-CNU292</strain>
    </source>
</reference>
<dbReference type="OrthoDB" id="3293695at2"/>
<dbReference type="AlphaFoldDB" id="A0A540W442"/>
<protein>
    <submittedName>
        <fullName evidence="1">Uncharacterized protein</fullName>
    </submittedName>
</protein>